<protein>
    <submittedName>
        <fullName evidence="3">Integrase catalytic region</fullName>
    </submittedName>
</protein>
<dbReference type="InterPro" id="IPR012337">
    <property type="entry name" value="RNaseH-like_sf"/>
</dbReference>
<feature type="domain" description="Integrase catalytic" evidence="2">
    <location>
        <begin position="178"/>
        <end position="331"/>
    </location>
</feature>
<dbReference type="SUPFAM" id="SSF53098">
    <property type="entry name" value="Ribonuclease H-like"/>
    <property type="match status" value="1"/>
</dbReference>
<dbReference type="eggNOG" id="COG2826">
    <property type="taxonomic scope" value="Bacteria"/>
</dbReference>
<dbReference type="Pfam" id="PF00665">
    <property type="entry name" value="rve"/>
    <property type="match status" value="1"/>
</dbReference>
<reference evidence="3 4" key="1">
    <citation type="submission" date="2011-11" db="EMBL/GenBank/DDBJ databases">
        <title>Complete sequence of Granulicella mallensis MP5ACTX8.</title>
        <authorList>
            <consortium name="US DOE Joint Genome Institute"/>
            <person name="Lucas S."/>
            <person name="Copeland A."/>
            <person name="Lapidus A."/>
            <person name="Cheng J.-F."/>
            <person name="Goodwin L."/>
            <person name="Pitluck S."/>
            <person name="Peters L."/>
            <person name="Lu M."/>
            <person name="Detter J.C."/>
            <person name="Han C."/>
            <person name="Tapia R."/>
            <person name="Land M."/>
            <person name="Hauser L."/>
            <person name="Kyrpides N."/>
            <person name="Ivanova N."/>
            <person name="Mikhailova N."/>
            <person name="Pagani I."/>
            <person name="Rawat S."/>
            <person name="Mannisto M."/>
            <person name="Haggblom M."/>
            <person name="Woyke T."/>
        </authorList>
    </citation>
    <scope>NUCLEOTIDE SEQUENCE [LARGE SCALE GENOMIC DNA]</scope>
    <source>
        <strain evidence="4">ATCC BAA-1857 / DSM 23137 / MP5ACTX8</strain>
    </source>
</reference>
<sequence>MSYQHLEYTERALIQTQLSLGIRPSLIAAGLGRSRSTIMRELHRNGWAPGLKKLLASGYLAPKAERRARRLRSSPPVGRRLQPGNALWMVVLDHLRQGLSPTQIKRTLARMPEPVRLSHETIYTSLYAMPRGELRSVVLDLLRHGHKARRSRSAKKDRRNLAIPNMTLIDQRPVEVAMRLIPGYWEGDLIIGKGNRSQVGTLVERTTLFVALVQLDNAKAATTAQAFTKILNRFESQKRRSMTYDQGTEMAHHETLTELTGVDVYFAHPHAPWERGISENTNGLIRQYLPRGTDLSAFSQDQLDEIAWKLNVRIRKSLGWKAPAELFLPEGTFDFVKYWSQFSSNLSPVALQP</sequence>
<dbReference type="GO" id="GO:0005829">
    <property type="term" value="C:cytosol"/>
    <property type="evidence" value="ECO:0007669"/>
    <property type="project" value="TreeGrafter"/>
</dbReference>
<evidence type="ECO:0000313" key="4">
    <source>
        <dbReference type="Proteomes" id="UP000007113"/>
    </source>
</evidence>
<dbReference type="AlphaFoldDB" id="G8NNZ3"/>
<accession>G8NNZ3</accession>
<dbReference type="HOGENOM" id="CLU_035706_0_0_0"/>
<dbReference type="NCBIfam" id="NF033563">
    <property type="entry name" value="transpos_IS30"/>
    <property type="match status" value="1"/>
</dbReference>
<dbReference type="InterPro" id="IPR025246">
    <property type="entry name" value="IS30-like_HTH"/>
</dbReference>
<organism evidence="3 4">
    <name type="scientific">Granulicella mallensis (strain ATCC BAA-1857 / DSM 23137 / MP5ACTX8)</name>
    <dbReference type="NCBI Taxonomy" id="682795"/>
    <lineage>
        <taxon>Bacteria</taxon>
        <taxon>Pseudomonadati</taxon>
        <taxon>Acidobacteriota</taxon>
        <taxon>Terriglobia</taxon>
        <taxon>Terriglobales</taxon>
        <taxon>Acidobacteriaceae</taxon>
        <taxon>Granulicella</taxon>
    </lineage>
</organism>
<dbReference type="Gene3D" id="3.30.420.10">
    <property type="entry name" value="Ribonuclease H-like superfamily/Ribonuclease H"/>
    <property type="match status" value="1"/>
</dbReference>
<name>G8NNZ3_GRAMM</name>
<dbReference type="PANTHER" id="PTHR10948">
    <property type="entry name" value="TRANSPOSASE"/>
    <property type="match status" value="1"/>
</dbReference>
<keyword evidence="1" id="KW-0233">DNA recombination</keyword>
<dbReference type="Proteomes" id="UP000007113">
    <property type="component" value="Chromosome"/>
</dbReference>
<dbReference type="InterPro" id="IPR001584">
    <property type="entry name" value="Integrase_cat-core"/>
</dbReference>
<dbReference type="InterPro" id="IPR051917">
    <property type="entry name" value="Transposase-Integrase"/>
</dbReference>
<dbReference type="InterPro" id="IPR036397">
    <property type="entry name" value="RNaseH_sf"/>
</dbReference>
<dbReference type="GO" id="GO:0004803">
    <property type="term" value="F:transposase activity"/>
    <property type="evidence" value="ECO:0007669"/>
    <property type="project" value="TreeGrafter"/>
</dbReference>
<evidence type="ECO:0000313" key="3">
    <source>
        <dbReference type="EMBL" id="AEU37097.1"/>
    </source>
</evidence>
<dbReference type="GO" id="GO:0003676">
    <property type="term" value="F:nucleic acid binding"/>
    <property type="evidence" value="ECO:0007669"/>
    <property type="project" value="InterPro"/>
</dbReference>
<gene>
    <name evidence="3" type="ordered locus">AciX8_2788</name>
</gene>
<dbReference type="OrthoDB" id="104449at2"/>
<proteinExistence type="predicted"/>
<dbReference type="PROSITE" id="PS50994">
    <property type="entry name" value="INTEGRASE"/>
    <property type="match status" value="1"/>
</dbReference>
<keyword evidence="4" id="KW-1185">Reference proteome</keyword>
<dbReference type="InterPro" id="IPR053392">
    <property type="entry name" value="Transposase_IS30-like"/>
</dbReference>
<dbReference type="RefSeq" id="WP_014265974.1">
    <property type="nucleotide sequence ID" value="NC_016631.1"/>
</dbReference>
<dbReference type="PANTHER" id="PTHR10948:SF23">
    <property type="entry name" value="TRANSPOSASE INSI FOR INSERTION SEQUENCE ELEMENT IS30A-RELATED"/>
    <property type="match status" value="1"/>
</dbReference>
<dbReference type="GO" id="GO:0032196">
    <property type="term" value="P:transposition"/>
    <property type="evidence" value="ECO:0007669"/>
    <property type="project" value="TreeGrafter"/>
</dbReference>
<dbReference type="GO" id="GO:0015074">
    <property type="term" value="P:DNA integration"/>
    <property type="evidence" value="ECO:0007669"/>
    <property type="project" value="InterPro"/>
</dbReference>
<dbReference type="GO" id="GO:0006310">
    <property type="term" value="P:DNA recombination"/>
    <property type="evidence" value="ECO:0007669"/>
    <property type="project" value="UniProtKB-KW"/>
</dbReference>
<dbReference type="Pfam" id="PF13936">
    <property type="entry name" value="HTH_38"/>
    <property type="match status" value="1"/>
</dbReference>
<dbReference type="KEGG" id="gma:AciX8_2788"/>
<evidence type="ECO:0000259" key="2">
    <source>
        <dbReference type="PROSITE" id="PS50994"/>
    </source>
</evidence>
<dbReference type="EMBL" id="CP003130">
    <property type="protein sequence ID" value="AEU37097.1"/>
    <property type="molecule type" value="Genomic_DNA"/>
</dbReference>
<evidence type="ECO:0000256" key="1">
    <source>
        <dbReference type="ARBA" id="ARBA00023172"/>
    </source>
</evidence>